<proteinExistence type="predicted"/>
<dbReference type="PANTHER" id="PTHR36832:SF2">
    <property type="entry name" value="INTEGRAL MEMBRANE PROTEIN"/>
    <property type="match status" value="1"/>
</dbReference>
<dbReference type="EMBL" id="JAGSOH010000160">
    <property type="protein sequence ID" value="MBR7830833.1"/>
    <property type="molecule type" value="Genomic_DNA"/>
</dbReference>
<name>A0A941INA2_9ACTN</name>
<keyword evidence="3" id="KW-1185">Reference proteome</keyword>
<dbReference type="PROSITE" id="PS51257">
    <property type="entry name" value="PROKAR_LIPOPROTEIN"/>
    <property type="match status" value="1"/>
</dbReference>
<feature type="transmembrane region" description="Helical" evidence="1">
    <location>
        <begin position="112"/>
        <end position="133"/>
    </location>
</feature>
<reference evidence="2" key="1">
    <citation type="submission" date="2021-04" db="EMBL/GenBank/DDBJ databases">
        <title>Genome based classification of Actinospica acidithermotolerans sp. nov., an actinobacterium isolated from an Indonesian hot spring.</title>
        <authorList>
            <person name="Kusuma A.B."/>
            <person name="Putra K.E."/>
            <person name="Nafisah S."/>
            <person name="Loh J."/>
            <person name="Nouioui I."/>
            <person name="Goodfellow M."/>
        </authorList>
    </citation>
    <scope>NUCLEOTIDE SEQUENCE</scope>
    <source>
        <strain evidence="2">MGRD01-02</strain>
    </source>
</reference>
<protein>
    <submittedName>
        <fullName evidence="2">ABC-2 family transporter protein</fullName>
    </submittedName>
</protein>
<sequence>MRVYLTAVRLSLRRYLAYRSSAAAGAFTNTVFGCIRAFVLMALWKQKPEIGGWDLADAVTYAFLTQGLLAPMGVFMTSTELGPRIRTGDVAVDLYRPVDFQTWWLSLDLGRALGGGLLRTVPPVLFGALLFPVRLPSSPLRWTEFAVCCALGYLISFGLRYLASLAAFWTMDERGMSSILVALGMFCSGLIIPLSVVPGALGTVLLHTPWAGIMQMPINVLLGTQSGGVGYALAFGTFWAVLLLAAGRMLTDVARHKVVVQGG</sequence>
<feature type="transmembrane region" description="Helical" evidence="1">
    <location>
        <begin position="21"/>
        <end position="44"/>
    </location>
</feature>
<comment type="caution">
    <text evidence="2">The sequence shown here is derived from an EMBL/GenBank/DDBJ whole genome shotgun (WGS) entry which is preliminary data.</text>
</comment>
<evidence type="ECO:0000313" key="3">
    <source>
        <dbReference type="Proteomes" id="UP000676325"/>
    </source>
</evidence>
<feature type="transmembrane region" description="Helical" evidence="1">
    <location>
        <begin position="228"/>
        <end position="247"/>
    </location>
</feature>
<evidence type="ECO:0000313" key="2">
    <source>
        <dbReference type="EMBL" id="MBR7830833.1"/>
    </source>
</evidence>
<dbReference type="RefSeq" id="WP_212521953.1">
    <property type="nucleotide sequence ID" value="NZ_JAGSOH010000160.1"/>
</dbReference>
<feature type="transmembrane region" description="Helical" evidence="1">
    <location>
        <begin position="175"/>
        <end position="197"/>
    </location>
</feature>
<dbReference type="InterPro" id="IPR010390">
    <property type="entry name" value="ABC-2_transporter-like"/>
</dbReference>
<organism evidence="2 3">
    <name type="scientific">Actinospica acidithermotolerans</name>
    <dbReference type="NCBI Taxonomy" id="2828514"/>
    <lineage>
        <taxon>Bacteria</taxon>
        <taxon>Bacillati</taxon>
        <taxon>Actinomycetota</taxon>
        <taxon>Actinomycetes</taxon>
        <taxon>Catenulisporales</taxon>
        <taxon>Actinospicaceae</taxon>
        <taxon>Actinospica</taxon>
    </lineage>
</organism>
<keyword evidence="1" id="KW-1133">Transmembrane helix</keyword>
<dbReference type="Proteomes" id="UP000676325">
    <property type="component" value="Unassembled WGS sequence"/>
</dbReference>
<keyword evidence="1" id="KW-0472">Membrane</keyword>
<dbReference type="AlphaFoldDB" id="A0A941INA2"/>
<gene>
    <name evidence="2" type="ORF">KDK95_31305</name>
</gene>
<keyword evidence="1" id="KW-0812">Transmembrane</keyword>
<feature type="transmembrane region" description="Helical" evidence="1">
    <location>
        <begin position="145"/>
        <end position="169"/>
    </location>
</feature>
<evidence type="ECO:0000256" key="1">
    <source>
        <dbReference type="SAM" id="Phobius"/>
    </source>
</evidence>
<dbReference type="Pfam" id="PF06182">
    <property type="entry name" value="ABC2_membrane_6"/>
    <property type="match status" value="1"/>
</dbReference>
<accession>A0A941INA2</accession>
<dbReference type="PANTHER" id="PTHR36832">
    <property type="entry name" value="SLR1174 PROTEIN-RELATED"/>
    <property type="match status" value="1"/>
</dbReference>